<keyword evidence="1" id="KW-1133">Transmembrane helix</keyword>
<dbReference type="Gene3D" id="3.40.50.620">
    <property type="entry name" value="HUPs"/>
    <property type="match status" value="1"/>
</dbReference>
<evidence type="ECO:0000313" key="3">
    <source>
        <dbReference type="EMBL" id="MBE7365947.1"/>
    </source>
</evidence>
<accession>A0ABR9RY20</accession>
<proteinExistence type="predicted"/>
<feature type="domain" description="DUF218" evidence="2">
    <location>
        <begin position="81"/>
        <end position="247"/>
    </location>
</feature>
<sequence length="254" mass="27283">MEPGELKPILTALVLPPTGPLLLALCGVLLATRRRRPGLVLAATGLVLAYFLSTNGFALVLARHLLPPLAAAQPQDLQSAQAIVILGGGVQPQAPEYGVAQPGDHTLQRLRYGAWLARRTGKPLAFAGGMGWGAAAEQKDTEGAVARRVLQEDYGLAVRWLDDQSRDTAENAARTAELLRRDRVQRIVLVTDFTHIPRAAAAFRAQGLDVIPAPTGFPVPRTRPLLEWMPSSHGAALTRSIVREWLARGVAAAR</sequence>
<gene>
    <name evidence="3" type="ORF">IM787_00055</name>
</gene>
<keyword evidence="1" id="KW-0472">Membrane</keyword>
<dbReference type="PANTHER" id="PTHR30336:SF4">
    <property type="entry name" value="ENVELOPE BIOGENESIS FACTOR ELYC"/>
    <property type="match status" value="1"/>
</dbReference>
<evidence type="ECO:0000256" key="1">
    <source>
        <dbReference type="SAM" id="Phobius"/>
    </source>
</evidence>
<feature type="transmembrane region" description="Helical" evidence="1">
    <location>
        <begin position="12"/>
        <end position="32"/>
    </location>
</feature>
<reference evidence="3 4" key="1">
    <citation type="submission" date="2020-10" db="EMBL/GenBank/DDBJ databases">
        <title>Ramlibacter sp. HM2 16S ribosomal RNA gene Genome sequencing and assembly.</title>
        <authorList>
            <person name="Kang M."/>
        </authorList>
    </citation>
    <scope>NUCLEOTIDE SEQUENCE [LARGE SCALE GENOMIC DNA]</scope>
    <source>
        <strain evidence="3 4">HM2</strain>
    </source>
</reference>
<dbReference type="InterPro" id="IPR014729">
    <property type="entry name" value="Rossmann-like_a/b/a_fold"/>
</dbReference>
<dbReference type="InterPro" id="IPR003848">
    <property type="entry name" value="DUF218"/>
</dbReference>
<dbReference type="Proteomes" id="UP000806285">
    <property type="component" value="Unassembled WGS sequence"/>
</dbReference>
<dbReference type="EMBL" id="JADDIV010000001">
    <property type="protein sequence ID" value="MBE7365947.1"/>
    <property type="molecule type" value="Genomic_DNA"/>
</dbReference>
<name>A0ABR9RY20_9BURK</name>
<keyword evidence="4" id="KW-1185">Reference proteome</keyword>
<comment type="caution">
    <text evidence="3">The sequence shown here is derived from an EMBL/GenBank/DDBJ whole genome shotgun (WGS) entry which is preliminary data.</text>
</comment>
<dbReference type="CDD" id="cd06259">
    <property type="entry name" value="YdcF-like"/>
    <property type="match status" value="1"/>
</dbReference>
<dbReference type="PANTHER" id="PTHR30336">
    <property type="entry name" value="INNER MEMBRANE PROTEIN, PROBABLE PERMEASE"/>
    <property type="match status" value="1"/>
</dbReference>
<evidence type="ECO:0000313" key="4">
    <source>
        <dbReference type="Proteomes" id="UP000806285"/>
    </source>
</evidence>
<dbReference type="InterPro" id="IPR051599">
    <property type="entry name" value="Cell_Envelope_Assoc"/>
</dbReference>
<dbReference type="RefSeq" id="WP_193674596.1">
    <property type="nucleotide sequence ID" value="NZ_JADDIV010000001.1"/>
</dbReference>
<feature type="transmembrane region" description="Helical" evidence="1">
    <location>
        <begin position="39"/>
        <end position="62"/>
    </location>
</feature>
<organism evidence="3 4">
    <name type="scientific">Ramlibacter pallidus</name>
    <dbReference type="NCBI Taxonomy" id="2780087"/>
    <lineage>
        <taxon>Bacteria</taxon>
        <taxon>Pseudomonadati</taxon>
        <taxon>Pseudomonadota</taxon>
        <taxon>Betaproteobacteria</taxon>
        <taxon>Burkholderiales</taxon>
        <taxon>Comamonadaceae</taxon>
        <taxon>Ramlibacter</taxon>
    </lineage>
</organism>
<keyword evidence="1" id="KW-0812">Transmembrane</keyword>
<dbReference type="Pfam" id="PF02698">
    <property type="entry name" value="DUF218"/>
    <property type="match status" value="1"/>
</dbReference>
<evidence type="ECO:0000259" key="2">
    <source>
        <dbReference type="Pfam" id="PF02698"/>
    </source>
</evidence>
<protein>
    <submittedName>
        <fullName evidence="3">YdcF family protein</fullName>
    </submittedName>
</protein>